<dbReference type="EMBL" id="JACVVK020000118">
    <property type="protein sequence ID" value="KAK7491163.1"/>
    <property type="molecule type" value="Genomic_DNA"/>
</dbReference>
<accession>A0ABD0KW76</accession>
<sequence>MARLLPAMNTDWTCTIGSLHGRLIACVVVPVRDRQRIFQSPEFTGRRIEG</sequence>
<protein>
    <submittedName>
        <fullName evidence="1">Uncharacterized protein</fullName>
    </submittedName>
</protein>
<proteinExistence type="predicted"/>
<dbReference type="AlphaFoldDB" id="A0ABD0KW76"/>
<keyword evidence="2" id="KW-1185">Reference proteome</keyword>
<reference evidence="1 2" key="1">
    <citation type="journal article" date="2023" name="Sci. Data">
        <title>Genome assembly of the Korean intertidal mud-creeper Batillaria attramentaria.</title>
        <authorList>
            <person name="Patra A.K."/>
            <person name="Ho P.T."/>
            <person name="Jun S."/>
            <person name="Lee S.J."/>
            <person name="Kim Y."/>
            <person name="Won Y.J."/>
        </authorList>
    </citation>
    <scope>NUCLEOTIDE SEQUENCE [LARGE SCALE GENOMIC DNA]</scope>
    <source>
        <strain evidence="1">Wonlab-2016</strain>
    </source>
</reference>
<gene>
    <name evidence="1" type="ORF">BaRGS_00017600</name>
</gene>
<organism evidence="1 2">
    <name type="scientific">Batillaria attramentaria</name>
    <dbReference type="NCBI Taxonomy" id="370345"/>
    <lineage>
        <taxon>Eukaryota</taxon>
        <taxon>Metazoa</taxon>
        <taxon>Spiralia</taxon>
        <taxon>Lophotrochozoa</taxon>
        <taxon>Mollusca</taxon>
        <taxon>Gastropoda</taxon>
        <taxon>Caenogastropoda</taxon>
        <taxon>Sorbeoconcha</taxon>
        <taxon>Cerithioidea</taxon>
        <taxon>Batillariidae</taxon>
        <taxon>Batillaria</taxon>
    </lineage>
</organism>
<feature type="non-terminal residue" evidence="1">
    <location>
        <position position="50"/>
    </location>
</feature>
<evidence type="ECO:0000313" key="2">
    <source>
        <dbReference type="Proteomes" id="UP001519460"/>
    </source>
</evidence>
<name>A0ABD0KW76_9CAEN</name>
<evidence type="ECO:0000313" key="1">
    <source>
        <dbReference type="EMBL" id="KAK7491163.1"/>
    </source>
</evidence>
<comment type="caution">
    <text evidence="1">The sequence shown here is derived from an EMBL/GenBank/DDBJ whole genome shotgun (WGS) entry which is preliminary data.</text>
</comment>
<dbReference type="Proteomes" id="UP001519460">
    <property type="component" value="Unassembled WGS sequence"/>
</dbReference>